<gene>
    <name evidence="3" type="ORF">HBH26_04950</name>
</gene>
<keyword evidence="2" id="KW-0808">Transferase</keyword>
<dbReference type="Proteomes" id="UP000732399">
    <property type="component" value="Unassembled WGS sequence"/>
</dbReference>
<reference evidence="3 4" key="1">
    <citation type="submission" date="2020-03" db="EMBL/GenBank/DDBJ databases">
        <authorList>
            <person name="Wang L."/>
            <person name="He N."/>
            <person name="Li Y."/>
            <person name="Fang Y."/>
            <person name="Zhang F."/>
        </authorList>
    </citation>
    <scope>NUCLEOTIDE SEQUENCE [LARGE SCALE GENOMIC DNA]</scope>
    <source>
        <strain evidence="3 4">36D10-4-7</strain>
    </source>
</reference>
<dbReference type="NCBIfam" id="TIGR00696">
    <property type="entry name" value="wecG_tagA_cpsF"/>
    <property type="match status" value="1"/>
</dbReference>
<keyword evidence="4" id="KW-1185">Reference proteome</keyword>
<dbReference type="RefSeq" id="WP_168133460.1">
    <property type="nucleotide sequence ID" value="NZ_JAAVJH010000002.1"/>
</dbReference>
<name>A0ABX1CNS9_9SPHN</name>
<protein>
    <submittedName>
        <fullName evidence="3">WecB/TagA/CpsF family glycosyltransferase</fullName>
    </submittedName>
</protein>
<sequence>MSGALALARPVETVDRADHGELARPAVPTGTANFLGIDFDCVPPDAMLRRIVERPADAPFAYVVTPNVDHVVRLNHAHPHLRQVYRRAWATLCDSRILAKLAASDSIELPVTTGSDLTEALCRHGIDRDARIAVVGGDRGMIERLRTRYGFTDIAHFDPPMGFIDDPRARADAASFVASERARYTFLAVGSPQQELLAHDVAARGDAVGVALCVGASLEFLTGSKRRAPRLVQTLALEWLFRLVTDPARLWRRYVVEAPQIFLIVRRWHRFVSRYCA</sequence>
<accession>A0ABX1CNS9</accession>
<dbReference type="CDD" id="cd06533">
    <property type="entry name" value="Glyco_transf_WecG_TagA"/>
    <property type="match status" value="1"/>
</dbReference>
<dbReference type="Pfam" id="PF03808">
    <property type="entry name" value="Glyco_tran_WecG"/>
    <property type="match status" value="1"/>
</dbReference>
<evidence type="ECO:0000256" key="1">
    <source>
        <dbReference type="ARBA" id="ARBA00022676"/>
    </source>
</evidence>
<evidence type="ECO:0000313" key="3">
    <source>
        <dbReference type="EMBL" id="NJR77965.1"/>
    </source>
</evidence>
<evidence type="ECO:0000313" key="4">
    <source>
        <dbReference type="Proteomes" id="UP000732399"/>
    </source>
</evidence>
<evidence type="ECO:0000256" key="2">
    <source>
        <dbReference type="ARBA" id="ARBA00022679"/>
    </source>
</evidence>
<dbReference type="PANTHER" id="PTHR34136:SF1">
    <property type="entry name" value="UDP-N-ACETYL-D-MANNOSAMINURONIC ACID TRANSFERASE"/>
    <property type="match status" value="1"/>
</dbReference>
<keyword evidence="1" id="KW-0328">Glycosyltransferase</keyword>
<comment type="caution">
    <text evidence="3">The sequence shown here is derived from an EMBL/GenBank/DDBJ whole genome shotgun (WGS) entry which is preliminary data.</text>
</comment>
<dbReference type="EMBL" id="JAAVJH010000002">
    <property type="protein sequence ID" value="NJR77965.1"/>
    <property type="molecule type" value="Genomic_DNA"/>
</dbReference>
<organism evidence="3 4">
    <name type="scientific">Sphingomonas corticis</name>
    <dbReference type="NCBI Taxonomy" id="2722791"/>
    <lineage>
        <taxon>Bacteria</taxon>
        <taxon>Pseudomonadati</taxon>
        <taxon>Pseudomonadota</taxon>
        <taxon>Alphaproteobacteria</taxon>
        <taxon>Sphingomonadales</taxon>
        <taxon>Sphingomonadaceae</taxon>
        <taxon>Sphingomonas</taxon>
    </lineage>
</organism>
<dbReference type="InterPro" id="IPR004629">
    <property type="entry name" value="WecG_TagA_CpsF"/>
</dbReference>
<proteinExistence type="predicted"/>
<dbReference type="PANTHER" id="PTHR34136">
    <property type="match status" value="1"/>
</dbReference>